<accession>A0A3B0X8X6</accession>
<evidence type="ECO:0000313" key="2">
    <source>
        <dbReference type="EMBL" id="VAW59377.1"/>
    </source>
</evidence>
<name>A0A3B0X8X6_9ZZZZ</name>
<dbReference type="AlphaFoldDB" id="A0A3B0X8X6"/>
<dbReference type="CDD" id="cd20753">
    <property type="entry name" value="cyt_P460_Mc-like"/>
    <property type="match status" value="1"/>
</dbReference>
<dbReference type="InterPro" id="IPR032033">
    <property type="entry name" value="Cytochrome_P460"/>
</dbReference>
<organism evidence="2">
    <name type="scientific">hydrothermal vent metagenome</name>
    <dbReference type="NCBI Taxonomy" id="652676"/>
    <lineage>
        <taxon>unclassified sequences</taxon>
        <taxon>metagenomes</taxon>
        <taxon>ecological metagenomes</taxon>
    </lineage>
</organism>
<dbReference type="Pfam" id="PF16694">
    <property type="entry name" value="Cytochrome_P460"/>
    <property type="match status" value="1"/>
</dbReference>
<dbReference type="InterPro" id="IPR038142">
    <property type="entry name" value="Cytochrome_P460_sp"/>
</dbReference>
<evidence type="ECO:0000259" key="1">
    <source>
        <dbReference type="Pfam" id="PF16694"/>
    </source>
</evidence>
<feature type="domain" description="Cytochrome P460" evidence="1">
    <location>
        <begin position="39"/>
        <end position="165"/>
    </location>
</feature>
<sequence length="171" mass="19196">MKFTKLSQTICLILLSGLTAQNTLAGQKVKPSPNGIELPEGYKDWKVISQSHRTDNNTVRIILGNDIAVKAARAGKTRPWPKGSVLGKMVWKQKAEEHWPAAIAPDKFVHAEFMFKDSEKYKSTGGWGYARWKGMDQKPHGKDKNFAQECVTCHTPVKDNDWVFTTPAIMP</sequence>
<reference evidence="2" key="1">
    <citation type="submission" date="2018-06" db="EMBL/GenBank/DDBJ databases">
        <authorList>
            <person name="Zhirakovskaya E."/>
        </authorList>
    </citation>
    <scope>NUCLEOTIDE SEQUENCE</scope>
</reference>
<proteinExistence type="predicted"/>
<dbReference type="Gene3D" id="3.50.70.20">
    <property type="entry name" value="Cytochrome P460"/>
    <property type="match status" value="1"/>
</dbReference>
<gene>
    <name evidence="2" type="ORF">MNBD_GAMMA11-1981</name>
</gene>
<protein>
    <submittedName>
        <fullName evidence="2">Cytochrome p460</fullName>
    </submittedName>
</protein>
<dbReference type="EMBL" id="UOFG01000078">
    <property type="protein sequence ID" value="VAW59377.1"/>
    <property type="molecule type" value="Genomic_DNA"/>
</dbReference>